<dbReference type="InterPro" id="IPR015943">
    <property type="entry name" value="WD40/YVTN_repeat-like_dom_sf"/>
</dbReference>
<proteinExistence type="predicted"/>
<organism evidence="2 3">
    <name type="scientific">Variovorax rhizosphaerae</name>
    <dbReference type="NCBI Taxonomy" id="1836200"/>
    <lineage>
        <taxon>Bacteria</taxon>
        <taxon>Pseudomonadati</taxon>
        <taxon>Pseudomonadota</taxon>
        <taxon>Betaproteobacteria</taxon>
        <taxon>Burkholderiales</taxon>
        <taxon>Comamonadaceae</taxon>
        <taxon>Variovorax</taxon>
    </lineage>
</organism>
<feature type="signal peptide" evidence="1">
    <location>
        <begin position="1"/>
        <end position="22"/>
    </location>
</feature>
<keyword evidence="1" id="KW-0732">Signal</keyword>
<dbReference type="SUPFAM" id="SSF51004">
    <property type="entry name" value="C-terminal (heme d1) domain of cytochrome cd1-nitrite reductase"/>
    <property type="match status" value="1"/>
</dbReference>
<dbReference type="Gene3D" id="2.130.10.10">
    <property type="entry name" value="YVTN repeat-like/Quinoprotein amine dehydrogenase"/>
    <property type="match status" value="1"/>
</dbReference>
<gene>
    <name evidence="2" type="ORF">WKW82_17675</name>
</gene>
<dbReference type="InterPro" id="IPR051200">
    <property type="entry name" value="Host-pathogen_enzymatic-act"/>
</dbReference>
<dbReference type="InterPro" id="IPR011048">
    <property type="entry name" value="Haem_d1_sf"/>
</dbReference>
<dbReference type="Proteomes" id="UP001385892">
    <property type="component" value="Unassembled WGS sequence"/>
</dbReference>
<protein>
    <submittedName>
        <fullName evidence="2">YncE family protein</fullName>
    </submittedName>
</protein>
<sequence>MNFSQLTAALACGIAMTTPALAADLIVSTNDAKYQRVAGSDTFPTNTGPDTLNVIDASNFPPRIVATVDVAATIAGPPQAVAITPDGKLAIVSAPNRYDHAAQKNILENYLQLVDLEATPPRVIAKVPVAHHPQGLAVNRAGTVLLAATVGGTVTSFEIKGKTLVATGDLALSKGRLAGISFTPDGKSALVALRDEQGVVVLDVLPGAVTTRRERVSSGIAPYSVDVSSDGRWAVVSNVGLAGLAGDVGVLAGDADTVTLIDISRRPFRAVQHMTVPSLPEAAAISPDGRWIAAQSMDGSNLKPDNPGRRERGKLVLFEIRDGQAQRVGELPAGEGGQGVVFTADSKYILVQFNVEKQIAVFAVDAGKLRDTGERLAVPGGPSSIRSMPR</sequence>
<comment type="caution">
    <text evidence="2">The sequence shown here is derived from an EMBL/GenBank/DDBJ whole genome shotgun (WGS) entry which is preliminary data.</text>
</comment>
<reference evidence="2 3" key="1">
    <citation type="submission" date="2024-03" db="EMBL/GenBank/DDBJ databases">
        <title>Novel species of the genus Variovorax.</title>
        <authorList>
            <person name="Liu Q."/>
            <person name="Xin Y.-H."/>
        </authorList>
    </citation>
    <scope>NUCLEOTIDE SEQUENCE [LARGE SCALE GENOMIC DNA]</scope>
    <source>
        <strain evidence="2 3">KACC 18900</strain>
    </source>
</reference>
<dbReference type="PANTHER" id="PTHR47197:SF3">
    <property type="entry name" value="DIHYDRO-HEME D1 DEHYDROGENASE"/>
    <property type="match status" value="1"/>
</dbReference>
<dbReference type="RefSeq" id="WP_340343630.1">
    <property type="nucleotide sequence ID" value="NZ_JBBKZT010000008.1"/>
</dbReference>
<evidence type="ECO:0000313" key="3">
    <source>
        <dbReference type="Proteomes" id="UP001385892"/>
    </source>
</evidence>
<dbReference type="PANTHER" id="PTHR47197">
    <property type="entry name" value="PROTEIN NIRF"/>
    <property type="match status" value="1"/>
</dbReference>
<evidence type="ECO:0000256" key="1">
    <source>
        <dbReference type="SAM" id="SignalP"/>
    </source>
</evidence>
<keyword evidence="3" id="KW-1185">Reference proteome</keyword>
<evidence type="ECO:0000313" key="2">
    <source>
        <dbReference type="EMBL" id="MEJ8848493.1"/>
    </source>
</evidence>
<feature type="chain" id="PRO_5046237991" evidence="1">
    <location>
        <begin position="23"/>
        <end position="390"/>
    </location>
</feature>
<accession>A0ABU8WLT2</accession>
<dbReference type="EMBL" id="JBBKZT010000008">
    <property type="protein sequence ID" value="MEJ8848493.1"/>
    <property type="molecule type" value="Genomic_DNA"/>
</dbReference>
<name>A0ABU8WLT2_9BURK</name>